<keyword evidence="3 9" id="KW-0812">Transmembrane</keyword>
<evidence type="ECO:0000256" key="6">
    <source>
        <dbReference type="ARBA" id="ARBA00023136"/>
    </source>
</evidence>
<evidence type="ECO:0000256" key="4">
    <source>
        <dbReference type="ARBA" id="ARBA00022989"/>
    </source>
</evidence>
<feature type="transmembrane region" description="Helical" evidence="9">
    <location>
        <begin position="84"/>
        <end position="103"/>
    </location>
</feature>
<dbReference type="RefSeq" id="XP_022338106.1">
    <property type="nucleotide sequence ID" value="XM_022482398.1"/>
</dbReference>
<comment type="similarity">
    <text evidence="8">Belongs to the CDP-alcohol phosphatidyltransferase class-I family.</text>
</comment>
<dbReference type="AlphaFoldDB" id="A0A8B8EEU2"/>
<keyword evidence="5" id="KW-0443">Lipid metabolism</keyword>
<evidence type="ECO:0000256" key="2">
    <source>
        <dbReference type="ARBA" id="ARBA00022679"/>
    </source>
</evidence>
<dbReference type="GO" id="GO:0016780">
    <property type="term" value="F:phosphotransferase activity, for other substituted phosphate groups"/>
    <property type="evidence" value="ECO:0007669"/>
    <property type="project" value="InterPro"/>
</dbReference>
<keyword evidence="4 9" id="KW-1133">Transmembrane helix</keyword>
<dbReference type="InterPro" id="IPR048254">
    <property type="entry name" value="CDP_ALCOHOL_P_TRANSF_CS"/>
</dbReference>
<reference evidence="11" key="1">
    <citation type="submission" date="2025-08" db="UniProtKB">
        <authorList>
            <consortium name="RefSeq"/>
        </authorList>
    </citation>
    <scope>IDENTIFICATION</scope>
    <source>
        <tissue evidence="11">Whole sample</tissue>
    </source>
</reference>
<dbReference type="GO" id="GO:0016020">
    <property type="term" value="C:membrane"/>
    <property type="evidence" value="ECO:0007669"/>
    <property type="project" value="UniProtKB-SubCell"/>
</dbReference>
<name>A0A8B8EEU2_CRAVI</name>
<evidence type="ECO:0000256" key="3">
    <source>
        <dbReference type="ARBA" id="ARBA00022692"/>
    </source>
</evidence>
<proteinExistence type="inferred from homology"/>
<keyword evidence="7" id="KW-1208">Phospholipid metabolism</keyword>
<dbReference type="InterPro" id="IPR000462">
    <property type="entry name" value="CDP-OH_P_trans"/>
</dbReference>
<dbReference type="GeneID" id="111133759"/>
<dbReference type="KEGG" id="cvn:111133759"/>
<evidence type="ECO:0000256" key="7">
    <source>
        <dbReference type="ARBA" id="ARBA00023264"/>
    </source>
</evidence>
<dbReference type="Proteomes" id="UP000694844">
    <property type="component" value="Chromosome 5"/>
</dbReference>
<protein>
    <submittedName>
        <fullName evidence="11">Uncharacterized protein LOC111133759</fullName>
    </submittedName>
</protein>
<evidence type="ECO:0000256" key="9">
    <source>
        <dbReference type="SAM" id="Phobius"/>
    </source>
</evidence>
<dbReference type="GO" id="GO:0008654">
    <property type="term" value="P:phospholipid biosynthetic process"/>
    <property type="evidence" value="ECO:0007669"/>
    <property type="project" value="InterPro"/>
</dbReference>
<evidence type="ECO:0000313" key="11">
    <source>
        <dbReference type="RefSeq" id="XP_022338106.1"/>
    </source>
</evidence>
<dbReference type="PANTHER" id="PTHR15362">
    <property type="entry name" value="PHOSPHATIDYLINOSITOL SYNTHASE"/>
    <property type="match status" value="1"/>
</dbReference>
<comment type="subcellular location">
    <subcellularLocation>
        <location evidence="1">Membrane</location>
        <topology evidence="1">Multi-pass membrane protein</topology>
    </subcellularLocation>
</comment>
<dbReference type="Pfam" id="PF01066">
    <property type="entry name" value="CDP-OH_P_transf"/>
    <property type="match status" value="1"/>
</dbReference>
<dbReference type="InterPro" id="IPR043130">
    <property type="entry name" value="CDP-OH_PTrfase_TM_dom"/>
</dbReference>
<feature type="transmembrane region" description="Helical" evidence="9">
    <location>
        <begin position="5"/>
        <end position="25"/>
    </location>
</feature>
<keyword evidence="2 8" id="KW-0808">Transferase</keyword>
<dbReference type="PROSITE" id="PS00379">
    <property type="entry name" value="CDP_ALCOHOL_P_TRANSF"/>
    <property type="match status" value="1"/>
</dbReference>
<keyword evidence="6 9" id="KW-0472">Membrane</keyword>
<feature type="transmembrane region" description="Helical" evidence="9">
    <location>
        <begin position="159"/>
        <end position="179"/>
    </location>
</feature>
<evidence type="ECO:0000256" key="8">
    <source>
        <dbReference type="RuleBase" id="RU003750"/>
    </source>
</evidence>
<dbReference type="Gene3D" id="1.20.120.1760">
    <property type="match status" value="1"/>
</dbReference>
<dbReference type="PANTHER" id="PTHR15362:SF13">
    <property type="entry name" value="SI:CH1073-145M9.1"/>
    <property type="match status" value="1"/>
</dbReference>
<accession>A0A8B8EEU2</accession>
<evidence type="ECO:0000256" key="1">
    <source>
        <dbReference type="ARBA" id="ARBA00004141"/>
    </source>
</evidence>
<keyword evidence="10" id="KW-1185">Reference proteome</keyword>
<evidence type="ECO:0000256" key="5">
    <source>
        <dbReference type="ARBA" id="ARBA00023098"/>
    </source>
</evidence>
<sequence>MGHDVLFFVPNVIGYFRLFLFGVSVPLFQQPYWFLLFYGTSVALDAFDGYFARKLNQTSRFGAWFDVVIDLVSRGGLWCMLSKYGYYMILVEWLTFLATHSIGSNWKATDDDFPYICKLVMAKNFKTPLGAIAISGLHGLPIALYCQHFSLMTPTVSNIITLFLTCGRILALRVELFYIQNHIKSLLNSEEH</sequence>
<dbReference type="OrthoDB" id="10251079at2759"/>
<evidence type="ECO:0000313" key="10">
    <source>
        <dbReference type="Proteomes" id="UP000694844"/>
    </source>
</evidence>
<organism evidence="10 11">
    <name type="scientific">Crassostrea virginica</name>
    <name type="common">Eastern oyster</name>
    <dbReference type="NCBI Taxonomy" id="6565"/>
    <lineage>
        <taxon>Eukaryota</taxon>
        <taxon>Metazoa</taxon>
        <taxon>Spiralia</taxon>
        <taxon>Lophotrochozoa</taxon>
        <taxon>Mollusca</taxon>
        <taxon>Bivalvia</taxon>
        <taxon>Autobranchia</taxon>
        <taxon>Pteriomorphia</taxon>
        <taxon>Ostreida</taxon>
        <taxon>Ostreoidea</taxon>
        <taxon>Ostreidae</taxon>
        <taxon>Crassostrea</taxon>
    </lineage>
</organism>
<gene>
    <name evidence="11" type="primary">LOC111133759</name>
</gene>